<evidence type="ECO:0000313" key="14">
    <source>
        <dbReference type="Proteomes" id="UP001497444"/>
    </source>
</evidence>
<dbReference type="InterPro" id="IPR004316">
    <property type="entry name" value="SWEET_rpt"/>
</dbReference>
<keyword evidence="8 11" id="KW-1133">Transmembrane helix</keyword>
<evidence type="ECO:0000256" key="1">
    <source>
        <dbReference type="ARBA" id="ARBA00004651"/>
    </source>
</evidence>
<keyword evidence="9 11" id="KW-0472">Membrane</keyword>
<comment type="similarity">
    <text evidence="2 11">Belongs to the SWEET sugar transporter family.</text>
</comment>
<evidence type="ECO:0000256" key="9">
    <source>
        <dbReference type="ARBA" id="ARBA00023136"/>
    </source>
</evidence>
<keyword evidence="6 11" id="KW-0812">Transmembrane</keyword>
<gene>
    <name evidence="13" type="ORF">CSSPJE1EN1_LOCUS8462</name>
</gene>
<keyword evidence="14" id="KW-1185">Reference proteome</keyword>
<feature type="transmembrane region" description="Helical" evidence="11">
    <location>
        <begin position="6"/>
        <end position="30"/>
    </location>
</feature>
<dbReference type="Gene3D" id="1.20.1280.290">
    <property type="match status" value="2"/>
</dbReference>
<keyword evidence="4" id="KW-1003">Cell membrane</keyword>
<keyword evidence="5 11" id="KW-0762">Sugar transport</keyword>
<accession>A0ABP0W868</accession>
<evidence type="ECO:0000256" key="2">
    <source>
        <dbReference type="ARBA" id="ARBA00007809"/>
    </source>
</evidence>
<dbReference type="PANTHER" id="PTHR10791:SF30">
    <property type="entry name" value="SUGAR TRANSPORTER SWEET1"/>
    <property type="match status" value="1"/>
</dbReference>
<keyword evidence="7" id="KW-0677">Repeat</keyword>
<evidence type="ECO:0000313" key="13">
    <source>
        <dbReference type="EMBL" id="CAK9262984.1"/>
    </source>
</evidence>
<comment type="subcellular location">
    <subcellularLocation>
        <location evidence="1 11">Cell membrane</location>
        <topology evidence="1 11">Multi-pass membrane protein</topology>
    </subcellularLocation>
</comment>
<dbReference type="Proteomes" id="UP001497444">
    <property type="component" value="Chromosome 15"/>
</dbReference>
<evidence type="ECO:0000256" key="12">
    <source>
        <dbReference type="SAM" id="MobiDB-lite"/>
    </source>
</evidence>
<evidence type="ECO:0000256" key="8">
    <source>
        <dbReference type="ARBA" id="ARBA00022989"/>
    </source>
</evidence>
<comment type="function">
    <text evidence="11">Mediates both low-affinity uptake and efflux of sugar across the membrane.</text>
</comment>
<name>A0ABP0W868_9BRYO</name>
<keyword evidence="3 11" id="KW-0813">Transport</keyword>
<evidence type="ECO:0000256" key="6">
    <source>
        <dbReference type="ARBA" id="ARBA00022692"/>
    </source>
</evidence>
<organism evidence="13 14">
    <name type="scientific">Sphagnum jensenii</name>
    <dbReference type="NCBI Taxonomy" id="128206"/>
    <lineage>
        <taxon>Eukaryota</taxon>
        <taxon>Viridiplantae</taxon>
        <taxon>Streptophyta</taxon>
        <taxon>Embryophyta</taxon>
        <taxon>Bryophyta</taxon>
        <taxon>Sphagnophytina</taxon>
        <taxon>Sphagnopsida</taxon>
        <taxon>Sphagnales</taxon>
        <taxon>Sphagnaceae</taxon>
        <taxon>Sphagnum</taxon>
    </lineage>
</organism>
<feature type="transmembrane region" description="Helical" evidence="11">
    <location>
        <begin position="129"/>
        <end position="148"/>
    </location>
</feature>
<feature type="transmembrane region" description="Helical" evidence="11">
    <location>
        <begin position="42"/>
        <end position="60"/>
    </location>
</feature>
<dbReference type="Pfam" id="PF03083">
    <property type="entry name" value="MtN3_slv"/>
    <property type="match status" value="2"/>
</dbReference>
<evidence type="ECO:0000256" key="10">
    <source>
        <dbReference type="ARBA" id="ARBA00037238"/>
    </source>
</evidence>
<reference evidence="13" key="1">
    <citation type="submission" date="2024-02" db="EMBL/GenBank/DDBJ databases">
        <authorList>
            <consortium name="ELIXIR-Norway"/>
            <consortium name="Elixir Norway"/>
        </authorList>
    </citation>
    <scope>NUCLEOTIDE SEQUENCE</scope>
</reference>
<evidence type="ECO:0000256" key="7">
    <source>
        <dbReference type="ARBA" id="ARBA00022737"/>
    </source>
</evidence>
<dbReference type="EMBL" id="OZ020110">
    <property type="protein sequence ID" value="CAK9262984.1"/>
    <property type="molecule type" value="Genomic_DNA"/>
</dbReference>
<sequence>MGSTDTALMVVGIIGNICSFALFLVPIITFRTIIMRKSVGDFSGTPYVTTLLNCFLWVFYGSAAVTNTTLIISINGAGLALEAIYISIHLIYGTAESRKKVGGATFMVMVCFAIMAICVMWKVALENRVLVVGSICVVVNILMYASPLTAMRNVIKSKSVVSMPIGLSVASFFNGLIWTAYGGIKGDKFILIPNGLGVGFCIAQFVLYGCYYSSSPSDGRANPSTRRRPSDEGGFDAMPSKDFTILYTIILESSVVVKSHN</sequence>
<feature type="transmembrane region" description="Helical" evidence="11">
    <location>
        <begin position="160"/>
        <end position="184"/>
    </location>
</feature>
<evidence type="ECO:0000256" key="4">
    <source>
        <dbReference type="ARBA" id="ARBA00022475"/>
    </source>
</evidence>
<feature type="transmembrane region" description="Helical" evidence="11">
    <location>
        <begin position="190"/>
        <end position="211"/>
    </location>
</feature>
<feature type="transmembrane region" description="Helical" evidence="11">
    <location>
        <begin position="72"/>
        <end position="92"/>
    </location>
</feature>
<feature type="region of interest" description="Disordered" evidence="12">
    <location>
        <begin position="215"/>
        <end position="236"/>
    </location>
</feature>
<dbReference type="PANTHER" id="PTHR10791">
    <property type="entry name" value="RAG1-ACTIVATING PROTEIN 1"/>
    <property type="match status" value="1"/>
</dbReference>
<protein>
    <recommendedName>
        <fullName evidence="11">Bidirectional sugar transporter SWEET</fullName>
    </recommendedName>
</protein>
<dbReference type="InterPro" id="IPR047664">
    <property type="entry name" value="SWEET"/>
</dbReference>
<feature type="transmembrane region" description="Helical" evidence="11">
    <location>
        <begin position="104"/>
        <end position="123"/>
    </location>
</feature>
<evidence type="ECO:0000256" key="5">
    <source>
        <dbReference type="ARBA" id="ARBA00022597"/>
    </source>
</evidence>
<evidence type="ECO:0000256" key="3">
    <source>
        <dbReference type="ARBA" id="ARBA00022448"/>
    </source>
</evidence>
<comment type="function">
    <text evidence="10">Mediates both low-affinity uptake and efflux of sugar across the plasma membrane.</text>
</comment>
<evidence type="ECO:0000256" key="11">
    <source>
        <dbReference type="RuleBase" id="RU910715"/>
    </source>
</evidence>
<proteinExistence type="inferred from homology"/>